<keyword evidence="12" id="KW-0539">Nucleus</keyword>
<evidence type="ECO:0000256" key="12">
    <source>
        <dbReference type="ARBA" id="ARBA00023242"/>
    </source>
</evidence>
<evidence type="ECO:0000256" key="8">
    <source>
        <dbReference type="ARBA" id="ARBA00022786"/>
    </source>
</evidence>
<dbReference type="InterPro" id="IPR036959">
    <property type="entry name" value="Peptidase_C12_UCH_sf"/>
</dbReference>
<accession>A0A182EF65</accession>
<organism evidence="19">
    <name type="scientific">Onchocerca ochengi</name>
    <name type="common">Filarial nematode worm</name>
    <dbReference type="NCBI Taxonomy" id="42157"/>
    <lineage>
        <taxon>Eukaryota</taxon>
        <taxon>Metazoa</taxon>
        <taxon>Ecdysozoa</taxon>
        <taxon>Nematoda</taxon>
        <taxon>Chromadorea</taxon>
        <taxon>Rhabditida</taxon>
        <taxon>Spirurina</taxon>
        <taxon>Spiruromorpha</taxon>
        <taxon>Filarioidea</taxon>
        <taxon>Onchocercidae</taxon>
        <taxon>Onchocerca</taxon>
    </lineage>
</organism>
<dbReference type="PANTHER" id="PTHR10589:SF16">
    <property type="entry name" value="UBIQUITIN CARBOXYL-TERMINAL HYDROLASE ISOZYME L5"/>
    <property type="match status" value="1"/>
</dbReference>
<gene>
    <name evidence="17" type="ORF">NOO_LOCUS6728</name>
</gene>
<evidence type="ECO:0000256" key="2">
    <source>
        <dbReference type="ARBA" id="ARBA00004123"/>
    </source>
</evidence>
<keyword evidence="6 13" id="KW-0645">Protease</keyword>
<name>A0A182EF65_ONCOC</name>
<dbReference type="PRINTS" id="PR00707">
    <property type="entry name" value="UBCTHYDRLASE"/>
</dbReference>
<dbReference type="SUPFAM" id="SSF54001">
    <property type="entry name" value="Cysteine proteinases"/>
    <property type="match status" value="1"/>
</dbReference>
<dbReference type="InterPro" id="IPR041507">
    <property type="entry name" value="UCH_C"/>
</dbReference>
<comment type="subcellular location">
    <subcellularLocation>
        <location evidence="2">Nucleus</location>
    </subcellularLocation>
</comment>
<protein>
    <recommendedName>
        <fullName evidence="14">Ubiquitin carboxyl-terminal hydrolase</fullName>
        <ecNumber evidence="14">3.4.19.12</ecNumber>
    </recommendedName>
</protein>
<evidence type="ECO:0000256" key="5">
    <source>
        <dbReference type="ARBA" id="ARBA00022664"/>
    </source>
</evidence>
<dbReference type="InterPro" id="IPR001578">
    <property type="entry name" value="Peptidase_C12_UCH"/>
</dbReference>
<dbReference type="GO" id="GO:0005737">
    <property type="term" value="C:cytoplasm"/>
    <property type="evidence" value="ECO:0007669"/>
    <property type="project" value="TreeGrafter"/>
</dbReference>
<evidence type="ECO:0000256" key="9">
    <source>
        <dbReference type="ARBA" id="ARBA00022801"/>
    </source>
</evidence>
<evidence type="ECO:0000256" key="3">
    <source>
        <dbReference type="ARBA" id="ARBA00006164"/>
    </source>
</evidence>
<feature type="active site" description="Proton donor" evidence="13">
    <location>
        <position position="558"/>
    </location>
</feature>
<evidence type="ECO:0000256" key="10">
    <source>
        <dbReference type="ARBA" id="ARBA00022807"/>
    </source>
</evidence>
<dbReference type="GO" id="GO:0016579">
    <property type="term" value="P:protein deubiquitination"/>
    <property type="evidence" value="ECO:0007669"/>
    <property type="project" value="TreeGrafter"/>
</dbReference>
<feature type="region of interest" description="Disordered" evidence="15">
    <location>
        <begin position="241"/>
        <end position="345"/>
    </location>
</feature>
<dbReference type="FunFam" id="3.40.532.10:FF:000009">
    <property type="entry name" value="Ubiquitin carboxyl-terminal hydrolase"/>
    <property type="match status" value="1"/>
</dbReference>
<keyword evidence="10 13" id="KW-0788">Thiol protease</keyword>
<feature type="active site" description="Nucleophile" evidence="13">
    <location>
        <position position="482"/>
    </location>
</feature>
<dbReference type="PROSITE" id="PS52049">
    <property type="entry name" value="ULD"/>
    <property type="match status" value="1"/>
</dbReference>
<feature type="domain" description="UCH catalytic" evidence="16">
    <location>
        <begin position="403"/>
        <end position="620"/>
    </location>
</feature>
<dbReference type="GO" id="GO:0008380">
    <property type="term" value="P:RNA splicing"/>
    <property type="evidence" value="ECO:0007669"/>
    <property type="project" value="UniProtKB-KW"/>
</dbReference>
<dbReference type="GO" id="GO:0005681">
    <property type="term" value="C:spliceosomal complex"/>
    <property type="evidence" value="ECO:0007669"/>
    <property type="project" value="UniProtKB-KW"/>
</dbReference>
<dbReference type="Pfam" id="PF18031">
    <property type="entry name" value="UCH_C"/>
    <property type="match status" value="1"/>
</dbReference>
<dbReference type="CDD" id="cd09617">
    <property type="entry name" value="Peptidase_C12_UCH37_BAP1"/>
    <property type="match status" value="1"/>
</dbReference>
<keyword evidence="5" id="KW-0507">mRNA processing</keyword>
<dbReference type="GO" id="GO:0006511">
    <property type="term" value="P:ubiquitin-dependent protein catabolic process"/>
    <property type="evidence" value="ECO:0007669"/>
    <property type="project" value="UniProtKB-UniRule"/>
</dbReference>
<evidence type="ECO:0000256" key="4">
    <source>
        <dbReference type="ARBA" id="ARBA00009326"/>
    </source>
</evidence>
<keyword evidence="18" id="KW-1185">Reference proteome</keyword>
<proteinExistence type="inferred from homology"/>
<comment type="catalytic activity">
    <reaction evidence="1 13 14">
        <text>Thiol-dependent hydrolysis of ester, thioester, amide, peptide and isopeptide bonds formed by the C-terminal Gly of ubiquitin (a 76-residue protein attached to proteins as an intracellular targeting signal).</text>
        <dbReference type="EC" id="3.4.19.12"/>
    </reaction>
</comment>
<evidence type="ECO:0000313" key="19">
    <source>
        <dbReference type="WBParaSite" id="nOo.2.0.1.t06728-RA"/>
    </source>
</evidence>
<feature type="compositionally biased region" description="Basic and acidic residues" evidence="15">
    <location>
        <begin position="241"/>
        <end position="319"/>
    </location>
</feature>
<dbReference type="STRING" id="42157.A0A182EF65"/>
<feature type="site" description="Transition state stabilizer" evidence="13">
    <location>
        <position position="476"/>
    </location>
</feature>
<dbReference type="PROSITE" id="PS52048">
    <property type="entry name" value="UCH_DOMAIN"/>
    <property type="match status" value="1"/>
</dbReference>
<evidence type="ECO:0000313" key="17">
    <source>
        <dbReference type="EMBL" id="VDK83474.1"/>
    </source>
</evidence>
<evidence type="ECO:0000313" key="18">
    <source>
        <dbReference type="Proteomes" id="UP000271087"/>
    </source>
</evidence>
<dbReference type="Gene3D" id="1.20.58.860">
    <property type="match status" value="1"/>
</dbReference>
<dbReference type="GO" id="GO:0004843">
    <property type="term" value="F:cysteine-type deubiquitinase activity"/>
    <property type="evidence" value="ECO:0007669"/>
    <property type="project" value="UniProtKB-UniRule"/>
</dbReference>
<comment type="similarity">
    <text evidence="3">Belongs to the PRP38 family.</text>
</comment>
<keyword evidence="7" id="KW-0747">Spliceosome</keyword>
<keyword evidence="9 13" id="KW-0378">Hydrolase</keyword>
<sequence>MSAADGGAAALLIAGLGSGGTDVMYEDDLTDNSIPDIQKITKKNNILPLWGNTQTMNLNALVLENIIQCTYYKNYLSETTGFQQLTEEIYYSVKHLEPWERGTRKTQGMTGMCGGVRGVGAGGVVSTAFCLLYKLFTIRLSRKQLVSMINNSNSPYIRGIGFMYIRFCQPPQDLWAWMEPYLDDEEQIDPRSGGGDVMAMAQVVKMMLTKLDWYGTLFPRIPVPIQKEIELKFREKAKLDYQREHGDREGDHDRHRSRSRSRDRLRERSKDRDRDRDRERSRERDRERERDKTRGRSRENDRAREKKRDSRGRSREKSNTRSSHANDKKRKHGGHQYKCKHHLRHHHCRKHKERCPTKAKKVITKITLPRPAEIGICPLFDNTVLIDVCLGSRAVLIMSDAGNWCLIESDPGVFTELIRGFGVSGVQVEELYSLDKELFSDLKPVHGLIFLFKWRAGEEPCGSLVLDNNRVFFAQQVIQNACATQAIINLLLNMKAESGVVLGPILEEFKSFTQNFDPMNRGLCLGNSEPIRKVHNSFSRQHLFELDIKAPEKEDNYHFITYVPVDGHIYELDGLREAPLDLGVIREGEDWVDAVRPIINARIRKYSAGEIHFNLMAVISDRKMKYQKRLTELAESTMEMNGKMEEMNHLQALIAAEEEKEKSFKTENIRRRHNYIPFIVELLKVLAKEGRLVPLVQEAQEKANRKMAEKKSEKAKVKI</sequence>
<dbReference type="Gene3D" id="3.40.532.10">
    <property type="entry name" value="Peptidase C12, ubiquitin carboxyl-terminal hydrolase"/>
    <property type="match status" value="1"/>
</dbReference>
<dbReference type="InterPro" id="IPR038765">
    <property type="entry name" value="Papain-like_cys_pep_sf"/>
</dbReference>
<dbReference type="EC" id="3.4.19.12" evidence="14"/>
<evidence type="ECO:0000256" key="11">
    <source>
        <dbReference type="ARBA" id="ARBA00023187"/>
    </source>
</evidence>
<dbReference type="PANTHER" id="PTHR10589">
    <property type="entry name" value="UBIQUITIN CARBOXYL-TERMINAL HYDROLASE"/>
    <property type="match status" value="1"/>
</dbReference>
<evidence type="ECO:0000256" key="14">
    <source>
        <dbReference type="RuleBase" id="RU361215"/>
    </source>
</evidence>
<dbReference type="EMBL" id="UYRW01002172">
    <property type="protein sequence ID" value="VDK83474.1"/>
    <property type="molecule type" value="Genomic_DNA"/>
</dbReference>
<evidence type="ECO:0000259" key="16">
    <source>
        <dbReference type="PROSITE" id="PS52048"/>
    </source>
</evidence>
<keyword evidence="11" id="KW-0508">mRNA splicing</keyword>
<dbReference type="InterPro" id="IPR005037">
    <property type="entry name" value="PRP38"/>
</dbReference>
<evidence type="ECO:0000256" key="7">
    <source>
        <dbReference type="ARBA" id="ARBA00022728"/>
    </source>
</evidence>
<feature type="site" description="Important for enzyme activity" evidence="13">
    <location>
        <position position="573"/>
    </location>
</feature>
<dbReference type="GO" id="GO:0006397">
    <property type="term" value="P:mRNA processing"/>
    <property type="evidence" value="ECO:0007669"/>
    <property type="project" value="UniProtKB-KW"/>
</dbReference>
<dbReference type="Pfam" id="PF01088">
    <property type="entry name" value="Peptidase_C12"/>
    <property type="match status" value="1"/>
</dbReference>
<comment type="similarity">
    <text evidence="4 13 14">Belongs to the peptidase C12 family.</text>
</comment>
<evidence type="ECO:0000256" key="1">
    <source>
        <dbReference type="ARBA" id="ARBA00000707"/>
    </source>
</evidence>
<evidence type="ECO:0000256" key="15">
    <source>
        <dbReference type="SAM" id="MobiDB-lite"/>
    </source>
</evidence>
<dbReference type="Proteomes" id="UP000271087">
    <property type="component" value="Unassembled WGS sequence"/>
</dbReference>
<reference evidence="19" key="1">
    <citation type="submission" date="2016-06" db="UniProtKB">
        <authorList>
            <consortium name="WormBaseParasite"/>
        </authorList>
    </citation>
    <scope>IDENTIFICATION</scope>
</reference>
<dbReference type="AlphaFoldDB" id="A0A182EF65"/>
<evidence type="ECO:0000256" key="13">
    <source>
        <dbReference type="PROSITE-ProRule" id="PRU01393"/>
    </source>
</evidence>
<dbReference type="OrthoDB" id="1924260at2759"/>
<evidence type="ECO:0000256" key="6">
    <source>
        <dbReference type="ARBA" id="ARBA00022670"/>
    </source>
</evidence>
<feature type="compositionally biased region" description="Basic residues" evidence="15">
    <location>
        <begin position="327"/>
        <end position="345"/>
    </location>
</feature>
<dbReference type="WBParaSite" id="nOo.2.0.1.t06728-RA">
    <property type="protein sequence ID" value="nOo.2.0.1.t06728-RA"/>
    <property type="gene ID" value="nOo.2.0.1.g06728"/>
</dbReference>
<dbReference type="Pfam" id="PF03371">
    <property type="entry name" value="PRP38"/>
    <property type="match status" value="1"/>
</dbReference>
<keyword evidence="8 13" id="KW-0833">Ubl conjugation pathway</keyword>
<reference evidence="17 18" key="2">
    <citation type="submission" date="2018-08" db="EMBL/GenBank/DDBJ databases">
        <authorList>
            <person name="Laetsch R D."/>
            <person name="Stevens L."/>
            <person name="Kumar S."/>
            <person name="Blaxter L. M."/>
        </authorList>
    </citation>
    <scope>NUCLEOTIDE SEQUENCE [LARGE SCALE GENOMIC DNA]</scope>
</reference>